<dbReference type="SUPFAM" id="SSF54001">
    <property type="entry name" value="Cysteine proteinases"/>
    <property type="match status" value="1"/>
</dbReference>
<dbReference type="OrthoDB" id="718187at2759"/>
<feature type="coiled-coil region" evidence="1">
    <location>
        <begin position="34"/>
        <end position="61"/>
    </location>
</feature>
<dbReference type="EMBL" id="RWGY01000489">
    <property type="protein sequence ID" value="TVU01094.1"/>
    <property type="molecule type" value="Genomic_DNA"/>
</dbReference>
<name>A0A5J9SQ56_9POAL</name>
<sequence length="173" mass="20122">MTDQTRQWYHNKKRWKTGYLNPILVSQNAINPELDGKMQHANKTRKEIADLKKKLIAKKRSEVATYIYDCFMKWQDKEIIVCPYYLNQHWICFLLIPTNGWCQVLDSAYTDPDSYKDIVSVFNCAYVNYVRDGGIGSPKRKEKIATNNLRKVSIADTTLAGLPKVRQSTWIAL</sequence>
<keyword evidence="3" id="KW-1185">Reference proteome</keyword>
<gene>
    <name evidence="2" type="ORF">EJB05_53452</name>
</gene>
<evidence type="ECO:0008006" key="4">
    <source>
        <dbReference type="Google" id="ProtNLM"/>
    </source>
</evidence>
<evidence type="ECO:0000256" key="1">
    <source>
        <dbReference type="SAM" id="Coils"/>
    </source>
</evidence>
<proteinExistence type="predicted"/>
<evidence type="ECO:0000313" key="2">
    <source>
        <dbReference type="EMBL" id="TVU01094.1"/>
    </source>
</evidence>
<reference evidence="2 3" key="1">
    <citation type="journal article" date="2019" name="Sci. Rep.">
        <title>A high-quality genome of Eragrostis curvula grass provides insights into Poaceae evolution and supports new strategies to enhance forage quality.</title>
        <authorList>
            <person name="Carballo J."/>
            <person name="Santos B.A.C.M."/>
            <person name="Zappacosta D."/>
            <person name="Garbus I."/>
            <person name="Selva J.P."/>
            <person name="Gallo C.A."/>
            <person name="Diaz A."/>
            <person name="Albertini E."/>
            <person name="Caccamo M."/>
            <person name="Echenique V."/>
        </authorList>
    </citation>
    <scope>NUCLEOTIDE SEQUENCE [LARGE SCALE GENOMIC DNA]</scope>
    <source>
        <strain evidence="3">cv. Victoria</strain>
        <tissue evidence="2">Leaf</tissue>
    </source>
</reference>
<keyword evidence="1" id="KW-0175">Coiled coil</keyword>
<comment type="caution">
    <text evidence="2">The sequence shown here is derived from an EMBL/GenBank/DDBJ whole genome shotgun (WGS) entry which is preliminary data.</text>
</comment>
<dbReference type="AlphaFoldDB" id="A0A5J9SQ56"/>
<dbReference type="Proteomes" id="UP000324897">
    <property type="component" value="Unassembled WGS sequence"/>
</dbReference>
<dbReference type="Gramene" id="TVU01094">
    <property type="protein sequence ID" value="TVU01094"/>
    <property type="gene ID" value="EJB05_53452"/>
</dbReference>
<dbReference type="InterPro" id="IPR038765">
    <property type="entry name" value="Papain-like_cys_pep_sf"/>
</dbReference>
<protein>
    <recommendedName>
        <fullName evidence="4">Ubiquitin-like protease family profile domain-containing protein</fullName>
    </recommendedName>
</protein>
<feature type="non-terminal residue" evidence="2">
    <location>
        <position position="1"/>
    </location>
</feature>
<evidence type="ECO:0000313" key="3">
    <source>
        <dbReference type="Proteomes" id="UP000324897"/>
    </source>
</evidence>
<accession>A0A5J9SQ56</accession>
<organism evidence="2 3">
    <name type="scientific">Eragrostis curvula</name>
    <name type="common">weeping love grass</name>
    <dbReference type="NCBI Taxonomy" id="38414"/>
    <lineage>
        <taxon>Eukaryota</taxon>
        <taxon>Viridiplantae</taxon>
        <taxon>Streptophyta</taxon>
        <taxon>Embryophyta</taxon>
        <taxon>Tracheophyta</taxon>
        <taxon>Spermatophyta</taxon>
        <taxon>Magnoliopsida</taxon>
        <taxon>Liliopsida</taxon>
        <taxon>Poales</taxon>
        <taxon>Poaceae</taxon>
        <taxon>PACMAD clade</taxon>
        <taxon>Chloridoideae</taxon>
        <taxon>Eragrostideae</taxon>
        <taxon>Eragrostidinae</taxon>
        <taxon>Eragrostis</taxon>
    </lineage>
</organism>